<dbReference type="Proteomes" id="UP001283341">
    <property type="component" value="Unassembled WGS sequence"/>
</dbReference>
<feature type="compositionally biased region" description="Polar residues" evidence="1">
    <location>
        <begin position="28"/>
        <end position="37"/>
    </location>
</feature>
<comment type="caution">
    <text evidence="2">The sequence shown here is derived from an EMBL/GenBank/DDBJ whole genome shotgun (WGS) entry which is preliminary data.</text>
</comment>
<feature type="region of interest" description="Disordered" evidence="1">
    <location>
        <begin position="19"/>
        <end position="76"/>
    </location>
</feature>
<protein>
    <submittedName>
        <fullName evidence="2">Uncharacterized protein</fullName>
    </submittedName>
</protein>
<dbReference type="AlphaFoldDB" id="A0AAE0IJR2"/>
<keyword evidence="3" id="KW-1185">Reference proteome</keyword>
<sequence>MSFRIPTPVSKLMARSISSTAQVARPTNLLNNGSKTAAGSRKRQPKAKKVAEDADAAEYSTKSTTTPHRPHLPQVQRTGRTNIPLMQGFRTSAPKPTRLDTSTIDFAYLPNLHLEAASQPDPWMNIRVPLLPDNDSPAPGFRKPEQTDAPLARPEISVVAANPEQVYPASALTEVEGMGVDGVELKFVRNLHDSTSNDLGLGGQGMIKDLWKGLVDDLGFGANGKQKPA</sequence>
<organism evidence="2 3">
    <name type="scientific">Apodospora peruviana</name>
    <dbReference type="NCBI Taxonomy" id="516989"/>
    <lineage>
        <taxon>Eukaryota</taxon>
        <taxon>Fungi</taxon>
        <taxon>Dikarya</taxon>
        <taxon>Ascomycota</taxon>
        <taxon>Pezizomycotina</taxon>
        <taxon>Sordariomycetes</taxon>
        <taxon>Sordariomycetidae</taxon>
        <taxon>Sordariales</taxon>
        <taxon>Lasiosphaeriaceae</taxon>
        <taxon>Apodospora</taxon>
    </lineage>
</organism>
<evidence type="ECO:0000256" key="1">
    <source>
        <dbReference type="SAM" id="MobiDB-lite"/>
    </source>
</evidence>
<proteinExistence type="predicted"/>
<reference evidence="2" key="2">
    <citation type="submission" date="2023-06" db="EMBL/GenBank/DDBJ databases">
        <authorList>
            <consortium name="Lawrence Berkeley National Laboratory"/>
            <person name="Haridas S."/>
            <person name="Hensen N."/>
            <person name="Bonometti L."/>
            <person name="Westerberg I."/>
            <person name="Brannstrom I.O."/>
            <person name="Guillou S."/>
            <person name="Cros-Aarteil S."/>
            <person name="Calhoun S."/>
            <person name="Kuo A."/>
            <person name="Mondo S."/>
            <person name="Pangilinan J."/>
            <person name="Riley R."/>
            <person name="Labutti K."/>
            <person name="Andreopoulos B."/>
            <person name="Lipzen A."/>
            <person name="Chen C."/>
            <person name="Yanf M."/>
            <person name="Daum C."/>
            <person name="Ng V."/>
            <person name="Clum A."/>
            <person name="Steindorff A."/>
            <person name="Ohm R."/>
            <person name="Martin F."/>
            <person name="Silar P."/>
            <person name="Natvig D."/>
            <person name="Lalanne C."/>
            <person name="Gautier V."/>
            <person name="Ament-Velasquez S.L."/>
            <person name="Kruys A."/>
            <person name="Hutchinson M.I."/>
            <person name="Powell A.J."/>
            <person name="Barry K."/>
            <person name="Miller A.N."/>
            <person name="Grigoriev I.V."/>
            <person name="Debuchy R."/>
            <person name="Gladieux P."/>
            <person name="Thoren M.H."/>
            <person name="Johannesson H."/>
        </authorList>
    </citation>
    <scope>NUCLEOTIDE SEQUENCE</scope>
    <source>
        <strain evidence="2">CBS 118394</strain>
    </source>
</reference>
<gene>
    <name evidence="2" type="ORF">B0H66DRAFT_550878</name>
</gene>
<evidence type="ECO:0000313" key="3">
    <source>
        <dbReference type="Proteomes" id="UP001283341"/>
    </source>
</evidence>
<reference evidence="2" key="1">
    <citation type="journal article" date="2023" name="Mol. Phylogenet. Evol.">
        <title>Genome-scale phylogeny and comparative genomics of the fungal order Sordariales.</title>
        <authorList>
            <person name="Hensen N."/>
            <person name="Bonometti L."/>
            <person name="Westerberg I."/>
            <person name="Brannstrom I.O."/>
            <person name="Guillou S."/>
            <person name="Cros-Aarteil S."/>
            <person name="Calhoun S."/>
            <person name="Haridas S."/>
            <person name="Kuo A."/>
            <person name="Mondo S."/>
            <person name="Pangilinan J."/>
            <person name="Riley R."/>
            <person name="LaButti K."/>
            <person name="Andreopoulos B."/>
            <person name="Lipzen A."/>
            <person name="Chen C."/>
            <person name="Yan M."/>
            <person name="Daum C."/>
            <person name="Ng V."/>
            <person name="Clum A."/>
            <person name="Steindorff A."/>
            <person name="Ohm R.A."/>
            <person name="Martin F."/>
            <person name="Silar P."/>
            <person name="Natvig D.O."/>
            <person name="Lalanne C."/>
            <person name="Gautier V."/>
            <person name="Ament-Velasquez S.L."/>
            <person name="Kruys A."/>
            <person name="Hutchinson M.I."/>
            <person name="Powell A.J."/>
            <person name="Barry K."/>
            <person name="Miller A.N."/>
            <person name="Grigoriev I.V."/>
            <person name="Debuchy R."/>
            <person name="Gladieux P."/>
            <person name="Hiltunen Thoren M."/>
            <person name="Johannesson H."/>
        </authorList>
    </citation>
    <scope>NUCLEOTIDE SEQUENCE</scope>
    <source>
        <strain evidence="2">CBS 118394</strain>
    </source>
</reference>
<name>A0AAE0IJR2_9PEZI</name>
<evidence type="ECO:0000313" key="2">
    <source>
        <dbReference type="EMBL" id="KAK3326407.1"/>
    </source>
</evidence>
<dbReference type="EMBL" id="JAUEDM010000002">
    <property type="protein sequence ID" value="KAK3326407.1"/>
    <property type="molecule type" value="Genomic_DNA"/>
</dbReference>
<accession>A0AAE0IJR2</accession>